<comment type="caution">
    <text evidence="2">The sequence shown here is derived from an EMBL/GenBank/DDBJ whole genome shotgun (WGS) entry which is preliminary data.</text>
</comment>
<organism evidence="2 3">
    <name type="scientific">Nocardia colli</name>
    <dbReference type="NCBI Taxonomy" id="2545717"/>
    <lineage>
        <taxon>Bacteria</taxon>
        <taxon>Bacillati</taxon>
        <taxon>Actinomycetota</taxon>
        <taxon>Actinomycetes</taxon>
        <taxon>Mycobacteriales</taxon>
        <taxon>Nocardiaceae</taxon>
        <taxon>Nocardia</taxon>
    </lineage>
</organism>
<dbReference type="AlphaFoldDB" id="A0A5N0DSV9"/>
<keyword evidence="1" id="KW-1133">Transmembrane helix</keyword>
<dbReference type="Proteomes" id="UP000323876">
    <property type="component" value="Unassembled WGS sequence"/>
</dbReference>
<keyword evidence="1" id="KW-0472">Membrane</keyword>
<evidence type="ECO:0000256" key="1">
    <source>
        <dbReference type="SAM" id="Phobius"/>
    </source>
</evidence>
<proteinExistence type="predicted"/>
<accession>A0A5N0DSV9</accession>
<dbReference type="EMBL" id="VXLC01000040">
    <property type="protein sequence ID" value="KAA8879786.1"/>
    <property type="molecule type" value="Genomic_DNA"/>
</dbReference>
<keyword evidence="3" id="KW-1185">Reference proteome</keyword>
<gene>
    <name evidence="2" type="ORF">F3087_42935</name>
</gene>
<sequence length="201" mass="21091">MEHQQEDMSSSIRGRRGVRRGVFIAASLVGASALGYSMIGATQPIAAAADDSAPYTCTIPDTKIKVAKDEEGFYKLEVPDVAMSGDGAGCKEGLVATEITIEDNRPTYDGSTSGKCMMEIEKIIDDGKNFKKGGGTVTADMKGGASDIMATAETTAASPQKETTAKLTGKFKGLKWEKCAAQGFENATITLTGGKITFTPK</sequence>
<evidence type="ECO:0000313" key="3">
    <source>
        <dbReference type="Proteomes" id="UP000323876"/>
    </source>
</evidence>
<dbReference type="RefSeq" id="WP_150407949.1">
    <property type="nucleotide sequence ID" value="NZ_VXLC01000040.1"/>
</dbReference>
<protein>
    <submittedName>
        <fullName evidence="2">Uncharacterized protein</fullName>
    </submittedName>
</protein>
<keyword evidence="1" id="KW-0812">Transmembrane</keyword>
<evidence type="ECO:0000313" key="2">
    <source>
        <dbReference type="EMBL" id="KAA8879786.1"/>
    </source>
</evidence>
<reference evidence="2 3" key="1">
    <citation type="submission" date="2019-09" db="EMBL/GenBank/DDBJ databases">
        <authorList>
            <person name="Wang X."/>
        </authorList>
    </citation>
    <scope>NUCLEOTIDE SEQUENCE [LARGE SCALE GENOMIC DNA]</scope>
    <source>
        <strain evidence="2 3">CICC 11023</strain>
    </source>
</reference>
<feature type="transmembrane region" description="Helical" evidence="1">
    <location>
        <begin position="21"/>
        <end position="39"/>
    </location>
</feature>
<name>A0A5N0DSV9_9NOCA</name>